<evidence type="ECO:0000313" key="4">
    <source>
        <dbReference type="Proteomes" id="UP001469365"/>
    </source>
</evidence>
<dbReference type="Gene3D" id="3.20.20.30">
    <property type="entry name" value="Luciferase-like domain"/>
    <property type="match status" value="1"/>
</dbReference>
<dbReference type="RefSeq" id="WP_341414136.1">
    <property type="nucleotide sequence ID" value="NZ_JBBPCC010000002.1"/>
</dbReference>
<evidence type="ECO:0000256" key="1">
    <source>
        <dbReference type="ARBA" id="ARBA00007789"/>
    </source>
</evidence>
<dbReference type="NCBIfam" id="TIGR03558">
    <property type="entry name" value="oxido_grp_1"/>
    <property type="match status" value="1"/>
</dbReference>
<dbReference type="InterPro" id="IPR036661">
    <property type="entry name" value="Luciferase-like_sf"/>
</dbReference>
<evidence type="ECO:0000259" key="2">
    <source>
        <dbReference type="Pfam" id="PF00296"/>
    </source>
</evidence>
<proteinExistence type="predicted"/>
<gene>
    <name evidence="3" type="ORF">WMW72_04030</name>
</gene>
<keyword evidence="3" id="KW-0560">Oxidoreductase</keyword>
<feature type="domain" description="Luciferase-like" evidence="2">
    <location>
        <begin position="17"/>
        <end position="302"/>
    </location>
</feature>
<dbReference type="GO" id="GO:0016491">
    <property type="term" value="F:oxidoreductase activity"/>
    <property type="evidence" value="ECO:0007669"/>
    <property type="project" value="UniProtKB-KW"/>
</dbReference>
<comment type="similarity">
    <text evidence="1">To bacterial alkanal monooxygenase alpha and beta chains.</text>
</comment>
<dbReference type="EC" id="1.-.-.-" evidence="3"/>
<dbReference type="PANTHER" id="PTHR30137">
    <property type="entry name" value="LUCIFERASE-LIKE MONOOXYGENASE"/>
    <property type="match status" value="1"/>
</dbReference>
<dbReference type="InterPro" id="IPR050766">
    <property type="entry name" value="Bact_Lucif_Oxidored"/>
</dbReference>
<name>A0ABU9DDZ1_9BACL</name>
<dbReference type="Proteomes" id="UP001469365">
    <property type="component" value="Unassembled WGS sequence"/>
</dbReference>
<accession>A0ABU9DDZ1</accession>
<dbReference type="Pfam" id="PF00296">
    <property type="entry name" value="Bac_luciferase"/>
    <property type="match status" value="1"/>
</dbReference>
<evidence type="ECO:0000313" key="3">
    <source>
        <dbReference type="EMBL" id="MEK8127075.1"/>
    </source>
</evidence>
<keyword evidence="4" id="KW-1185">Reference proteome</keyword>
<comment type="caution">
    <text evidence="3">The sequence shown here is derived from an EMBL/GenBank/DDBJ whole genome shotgun (WGS) entry which is preliminary data.</text>
</comment>
<dbReference type="InterPro" id="IPR011251">
    <property type="entry name" value="Luciferase-like_dom"/>
</dbReference>
<reference evidence="3 4" key="1">
    <citation type="submission" date="2024-04" db="EMBL/GenBank/DDBJ databases">
        <title>draft genome sequnece of Paenibacillus filicis.</title>
        <authorList>
            <person name="Kim D.-U."/>
        </authorList>
    </citation>
    <scope>NUCLEOTIDE SEQUENCE [LARGE SCALE GENOMIC DNA]</scope>
    <source>
        <strain evidence="3 4">KACC14197</strain>
    </source>
</reference>
<dbReference type="EMBL" id="JBBPCC010000002">
    <property type="protein sequence ID" value="MEK8127075.1"/>
    <property type="molecule type" value="Genomic_DNA"/>
</dbReference>
<protein>
    <submittedName>
        <fullName evidence="3">LLM class flavin-dependent oxidoreductase</fullName>
        <ecNumber evidence="3">1.-.-.-</ecNumber>
    </submittedName>
</protein>
<sequence>MSFALSLLDKSPIYENETAAQALQHTLELVKAAERLGYHRFWVSEHHDMDSFACPSPEVLIAYLLAQTQHIRIGSGGVMLQHYSPYKVAENFNLLSCLAPGRVDLGVGRAPGGFPRSTRALQPVPSETVIPLVDKLLLLDQLVHDEYRTDQADPLYGLRAKPSPPKPPELYLLGASVDSAETAARLGLPYVFSQWISGDDEVQTQALAAYRTKFHSSRLPAKHVIMAVSVIVADTDEEAERQAEEFQVIKIFLENGKKLRVGTLELLNEFTRQTSDKYTIEQKRTIIIHGSYQTVLEKLKRLYLQYEFDELMVSLELKTLSQRLDALREIRIGLSELVRS</sequence>
<organism evidence="3 4">
    <name type="scientific">Paenibacillus filicis</name>
    <dbReference type="NCBI Taxonomy" id="669464"/>
    <lineage>
        <taxon>Bacteria</taxon>
        <taxon>Bacillati</taxon>
        <taxon>Bacillota</taxon>
        <taxon>Bacilli</taxon>
        <taxon>Bacillales</taxon>
        <taxon>Paenibacillaceae</taxon>
        <taxon>Paenibacillus</taxon>
    </lineage>
</organism>
<dbReference type="PANTHER" id="PTHR30137:SF20">
    <property type="entry name" value="N-ACETYL-S-ALKYLCYSTEINE MONOOXYGENASE"/>
    <property type="match status" value="1"/>
</dbReference>
<dbReference type="SUPFAM" id="SSF51679">
    <property type="entry name" value="Bacterial luciferase-like"/>
    <property type="match status" value="1"/>
</dbReference>
<dbReference type="InterPro" id="IPR019949">
    <property type="entry name" value="CmoO-like"/>
</dbReference>